<sequence length="318" mass="32668">MAAFRSTLGVGAWCILHVTGCSLRPLEPGETATEATTSTGTTTPGTGTTGTSAAATTGPDGPTTGVVSETSTGVATVSGTDDSGTFVIQFDMGEDECDPWERICPEGQKCMPFADDGGSAWNRWGCFPLVPDPAGLDEPCTVIDSAVSGKDTCDDGLQCWDVDEDTGMGTCLAMCTGTPNEPMCPIPNTDCTVTAGDTLVLCLPSCDPLAQDCPDGDLCLPNPQNPDRFLCVLDASGEEGQVFDACEFQNACDPGLVCAPVELATECDPQAPGCCLPFCDVSTANTCPGQGQECLAWSEMGQAPPGLENVGFCGIPSP</sequence>
<protein>
    <submittedName>
        <fullName evidence="2">Uncharacterized protein</fullName>
    </submittedName>
</protein>
<dbReference type="EMBL" id="JAQNDL010000002">
    <property type="protein sequence ID" value="MDC0719060.1"/>
    <property type="molecule type" value="Genomic_DNA"/>
</dbReference>
<gene>
    <name evidence="2" type="ORF">POL25_19300</name>
</gene>
<keyword evidence="3" id="KW-1185">Reference proteome</keyword>
<feature type="region of interest" description="Disordered" evidence="1">
    <location>
        <begin position="28"/>
        <end position="63"/>
    </location>
</feature>
<name>A0ABT5E0X3_9BACT</name>
<reference evidence="2 3" key="1">
    <citation type="submission" date="2022-11" db="EMBL/GenBank/DDBJ databases">
        <title>Minimal conservation of predation-associated metabolite biosynthetic gene clusters underscores biosynthetic potential of Myxococcota including descriptions for ten novel species: Archangium lansinium sp. nov., Myxococcus landrumus sp. nov., Nannocystis bai.</title>
        <authorList>
            <person name="Ahearne A."/>
            <person name="Stevens C."/>
            <person name="Dowd S."/>
        </authorList>
    </citation>
    <scope>NUCLEOTIDE SEQUENCE [LARGE SCALE GENOMIC DNA]</scope>
    <source>
        <strain evidence="2 3">BB15-2</strain>
    </source>
</reference>
<dbReference type="Proteomes" id="UP001221686">
    <property type="component" value="Unassembled WGS sequence"/>
</dbReference>
<evidence type="ECO:0000313" key="3">
    <source>
        <dbReference type="Proteomes" id="UP001221686"/>
    </source>
</evidence>
<dbReference type="RefSeq" id="WP_272087572.1">
    <property type="nucleotide sequence ID" value="NZ_JAQNDL010000002.1"/>
</dbReference>
<evidence type="ECO:0000313" key="2">
    <source>
        <dbReference type="EMBL" id="MDC0719060.1"/>
    </source>
</evidence>
<organism evidence="2 3">
    <name type="scientific">Nannocystis bainbridge</name>
    <dbReference type="NCBI Taxonomy" id="2995303"/>
    <lineage>
        <taxon>Bacteria</taxon>
        <taxon>Pseudomonadati</taxon>
        <taxon>Myxococcota</taxon>
        <taxon>Polyangia</taxon>
        <taxon>Nannocystales</taxon>
        <taxon>Nannocystaceae</taxon>
        <taxon>Nannocystis</taxon>
    </lineage>
</organism>
<evidence type="ECO:0000256" key="1">
    <source>
        <dbReference type="SAM" id="MobiDB-lite"/>
    </source>
</evidence>
<comment type="caution">
    <text evidence="2">The sequence shown here is derived from an EMBL/GenBank/DDBJ whole genome shotgun (WGS) entry which is preliminary data.</text>
</comment>
<accession>A0ABT5E0X3</accession>
<proteinExistence type="predicted"/>